<dbReference type="PANTHER" id="PTHR47331:SF1">
    <property type="entry name" value="GAG-LIKE PROTEIN"/>
    <property type="match status" value="1"/>
</dbReference>
<evidence type="ECO:0000313" key="1">
    <source>
        <dbReference type="EMBL" id="GBP89823.1"/>
    </source>
</evidence>
<dbReference type="Proteomes" id="UP000299102">
    <property type="component" value="Unassembled WGS sequence"/>
</dbReference>
<dbReference type="AlphaFoldDB" id="A0A4C1ZSW2"/>
<accession>A0A4C1ZSW2</accession>
<reference evidence="1 2" key="1">
    <citation type="journal article" date="2019" name="Commun. Biol.">
        <title>The bagworm genome reveals a unique fibroin gene that provides high tensile strength.</title>
        <authorList>
            <person name="Kono N."/>
            <person name="Nakamura H."/>
            <person name="Ohtoshi R."/>
            <person name="Tomita M."/>
            <person name="Numata K."/>
            <person name="Arakawa K."/>
        </authorList>
    </citation>
    <scope>NUCLEOTIDE SEQUENCE [LARGE SCALE GENOMIC DNA]</scope>
</reference>
<name>A0A4C1ZSW2_EUMVA</name>
<proteinExistence type="predicted"/>
<sequence>MKRFITTKRKIDRDIELRNKYKEQMKALVNKGYAKKQSLHRTENRTWYLPHSPVINGMKPRKIRVVHNAAVKTKGVSLNDHQDRPRLTAIITGGHNALPSASSSHLGQHIRNIYADKNKTRRPRCTLDTYGATTKEEMKNLPSTEGRHLFLERRHHR</sequence>
<dbReference type="EMBL" id="BGZK01002032">
    <property type="protein sequence ID" value="GBP89823.1"/>
    <property type="molecule type" value="Genomic_DNA"/>
</dbReference>
<dbReference type="OrthoDB" id="6434680at2759"/>
<dbReference type="PANTHER" id="PTHR47331">
    <property type="entry name" value="PHD-TYPE DOMAIN-CONTAINING PROTEIN"/>
    <property type="match status" value="1"/>
</dbReference>
<comment type="caution">
    <text evidence="1">The sequence shown here is derived from an EMBL/GenBank/DDBJ whole genome shotgun (WGS) entry which is preliminary data.</text>
</comment>
<organism evidence="1 2">
    <name type="scientific">Eumeta variegata</name>
    <name type="common">Bagworm moth</name>
    <name type="synonym">Eumeta japonica</name>
    <dbReference type="NCBI Taxonomy" id="151549"/>
    <lineage>
        <taxon>Eukaryota</taxon>
        <taxon>Metazoa</taxon>
        <taxon>Ecdysozoa</taxon>
        <taxon>Arthropoda</taxon>
        <taxon>Hexapoda</taxon>
        <taxon>Insecta</taxon>
        <taxon>Pterygota</taxon>
        <taxon>Neoptera</taxon>
        <taxon>Endopterygota</taxon>
        <taxon>Lepidoptera</taxon>
        <taxon>Glossata</taxon>
        <taxon>Ditrysia</taxon>
        <taxon>Tineoidea</taxon>
        <taxon>Psychidae</taxon>
        <taxon>Oiketicinae</taxon>
        <taxon>Eumeta</taxon>
    </lineage>
</organism>
<protein>
    <submittedName>
        <fullName evidence="1">Uncharacterized protein</fullName>
    </submittedName>
</protein>
<evidence type="ECO:0000313" key="2">
    <source>
        <dbReference type="Proteomes" id="UP000299102"/>
    </source>
</evidence>
<gene>
    <name evidence="1" type="ORF">EVAR_66713_1</name>
</gene>
<keyword evidence="2" id="KW-1185">Reference proteome</keyword>